<dbReference type="AlphaFoldDB" id="A0A0A9E771"/>
<evidence type="ECO:0000256" key="1">
    <source>
        <dbReference type="SAM" id="MobiDB-lite"/>
    </source>
</evidence>
<feature type="region of interest" description="Disordered" evidence="1">
    <location>
        <begin position="1"/>
        <end position="24"/>
    </location>
</feature>
<feature type="compositionally biased region" description="Polar residues" evidence="1">
    <location>
        <begin position="9"/>
        <end position="22"/>
    </location>
</feature>
<dbReference type="EMBL" id="GBRH01206063">
    <property type="protein sequence ID" value="JAD91832.1"/>
    <property type="molecule type" value="Transcribed_RNA"/>
</dbReference>
<organism evidence="2">
    <name type="scientific">Arundo donax</name>
    <name type="common">Giant reed</name>
    <name type="synonym">Donax arundinaceus</name>
    <dbReference type="NCBI Taxonomy" id="35708"/>
    <lineage>
        <taxon>Eukaryota</taxon>
        <taxon>Viridiplantae</taxon>
        <taxon>Streptophyta</taxon>
        <taxon>Embryophyta</taxon>
        <taxon>Tracheophyta</taxon>
        <taxon>Spermatophyta</taxon>
        <taxon>Magnoliopsida</taxon>
        <taxon>Liliopsida</taxon>
        <taxon>Poales</taxon>
        <taxon>Poaceae</taxon>
        <taxon>PACMAD clade</taxon>
        <taxon>Arundinoideae</taxon>
        <taxon>Arundineae</taxon>
        <taxon>Arundo</taxon>
    </lineage>
</organism>
<name>A0A0A9E771_ARUDO</name>
<proteinExistence type="predicted"/>
<protein>
    <submittedName>
        <fullName evidence="2">Uncharacterized protein</fullName>
    </submittedName>
</protein>
<sequence>MSRPANGLPVSSANENFDNGNPGNLAVVPSRGRCIKAGSPGTEAQWCTYTKRCQHLHPCLHNAPRPQVMGP</sequence>
<evidence type="ECO:0000313" key="2">
    <source>
        <dbReference type="EMBL" id="JAD91832.1"/>
    </source>
</evidence>
<accession>A0A0A9E771</accession>
<reference evidence="2" key="2">
    <citation type="journal article" date="2015" name="Data Brief">
        <title>Shoot transcriptome of the giant reed, Arundo donax.</title>
        <authorList>
            <person name="Barrero R.A."/>
            <person name="Guerrero F.D."/>
            <person name="Moolhuijzen P."/>
            <person name="Goolsby J.A."/>
            <person name="Tidwell J."/>
            <person name="Bellgard S.E."/>
            <person name="Bellgard M.I."/>
        </authorList>
    </citation>
    <scope>NUCLEOTIDE SEQUENCE</scope>
    <source>
        <tissue evidence="2">Shoot tissue taken approximately 20 cm above the soil surface</tissue>
    </source>
</reference>
<reference evidence="2" key="1">
    <citation type="submission" date="2014-09" db="EMBL/GenBank/DDBJ databases">
        <authorList>
            <person name="Magalhaes I.L.F."/>
            <person name="Oliveira U."/>
            <person name="Santos F.R."/>
            <person name="Vidigal T.H.D.A."/>
            <person name="Brescovit A.D."/>
            <person name="Santos A.J."/>
        </authorList>
    </citation>
    <scope>NUCLEOTIDE SEQUENCE</scope>
    <source>
        <tissue evidence="2">Shoot tissue taken approximately 20 cm above the soil surface</tissue>
    </source>
</reference>